<evidence type="ECO:0000313" key="3">
    <source>
        <dbReference type="EMBL" id="EFL39787.1"/>
    </source>
</evidence>
<dbReference type="InterPro" id="IPR039422">
    <property type="entry name" value="MarR/SlyA-like"/>
</dbReference>
<proteinExistence type="predicted"/>
<accession>D9XWL3</accession>
<feature type="domain" description="HTH marR-type" evidence="2">
    <location>
        <begin position="66"/>
        <end position="205"/>
    </location>
</feature>
<dbReference type="PRINTS" id="PR00598">
    <property type="entry name" value="HTHMARR"/>
</dbReference>
<dbReference type="Gene3D" id="1.10.10.10">
    <property type="entry name" value="Winged helix-like DNA-binding domain superfamily/Winged helix DNA-binding domain"/>
    <property type="match status" value="1"/>
</dbReference>
<dbReference type="EMBL" id="GG657758">
    <property type="protein sequence ID" value="EFL39787.1"/>
    <property type="molecule type" value="Genomic_DNA"/>
</dbReference>
<organism evidence="3 4">
    <name type="scientific">Streptomyces griseoflavus Tu4000</name>
    <dbReference type="NCBI Taxonomy" id="467200"/>
    <lineage>
        <taxon>Bacteria</taxon>
        <taxon>Bacillati</taxon>
        <taxon>Actinomycetota</taxon>
        <taxon>Actinomycetes</taxon>
        <taxon>Kitasatosporales</taxon>
        <taxon>Streptomycetaceae</taxon>
        <taxon>Streptomyces</taxon>
    </lineage>
</organism>
<dbReference type="SUPFAM" id="SSF46785">
    <property type="entry name" value="Winged helix' DNA-binding domain"/>
    <property type="match status" value="1"/>
</dbReference>
<dbReference type="Proteomes" id="UP000002968">
    <property type="component" value="Unassembled WGS sequence"/>
</dbReference>
<dbReference type="InterPro" id="IPR036390">
    <property type="entry name" value="WH_DNA-bd_sf"/>
</dbReference>
<dbReference type="SMART" id="SM00347">
    <property type="entry name" value="HTH_MARR"/>
    <property type="match status" value="1"/>
</dbReference>
<feature type="compositionally biased region" description="Pro residues" evidence="1">
    <location>
        <begin position="1"/>
        <end position="10"/>
    </location>
</feature>
<protein>
    <submittedName>
        <fullName evidence="3">Transcriptional regulator PecS</fullName>
    </submittedName>
</protein>
<dbReference type="HOGENOM" id="CLU_083287_27_5_11"/>
<dbReference type="GO" id="GO:0006950">
    <property type="term" value="P:response to stress"/>
    <property type="evidence" value="ECO:0007669"/>
    <property type="project" value="TreeGrafter"/>
</dbReference>
<dbReference type="InterPro" id="IPR000835">
    <property type="entry name" value="HTH_MarR-typ"/>
</dbReference>
<dbReference type="InterPro" id="IPR036388">
    <property type="entry name" value="WH-like_DNA-bd_sf"/>
</dbReference>
<evidence type="ECO:0000259" key="2">
    <source>
        <dbReference type="PROSITE" id="PS50995"/>
    </source>
</evidence>
<dbReference type="PANTHER" id="PTHR33164">
    <property type="entry name" value="TRANSCRIPTIONAL REGULATOR, MARR FAMILY"/>
    <property type="match status" value="1"/>
</dbReference>
<evidence type="ECO:0000313" key="4">
    <source>
        <dbReference type="Proteomes" id="UP000002968"/>
    </source>
</evidence>
<gene>
    <name evidence="3" type="ORF">SSRG_02591</name>
</gene>
<dbReference type="STRING" id="467200.SSRG_02591"/>
<sequence length="212" mass="23276">MLATPTPLPRSSPVTVRAGGRRRGRGRYAWPAMREDEDAEAAVDGDSVDVMLAELRSEWAGLDVSSSEVVARLLRAAQLLEERFTAQLRRAGGMAVANVGDFDVLHALRRSGPPYALTPGQLRRALVVSSAGLTGRFNRLEREGWIERGPSPVDGRSTLVRLTEEGRTNVDRVLERHFGLERDVLSVLEPGECASVAHALRKLLMSLEDDVR</sequence>
<dbReference type="eggNOG" id="COG1846">
    <property type="taxonomic scope" value="Bacteria"/>
</dbReference>
<dbReference type="Pfam" id="PF12802">
    <property type="entry name" value="MarR_2"/>
    <property type="match status" value="1"/>
</dbReference>
<dbReference type="PROSITE" id="PS50995">
    <property type="entry name" value="HTH_MARR_2"/>
    <property type="match status" value="1"/>
</dbReference>
<dbReference type="GO" id="GO:0003700">
    <property type="term" value="F:DNA-binding transcription factor activity"/>
    <property type="evidence" value="ECO:0007669"/>
    <property type="project" value="InterPro"/>
</dbReference>
<feature type="region of interest" description="Disordered" evidence="1">
    <location>
        <begin position="1"/>
        <end position="22"/>
    </location>
</feature>
<name>D9XWL3_9ACTN</name>
<reference evidence="3" key="1">
    <citation type="submission" date="2009-02" db="EMBL/GenBank/DDBJ databases">
        <title>Annotation of Streptomyces griseoflavus strain Tu4000.</title>
        <authorList>
            <consortium name="The Broad Institute Genome Sequencing Platform"/>
            <consortium name="Broad Institute Microbial Sequencing Center"/>
            <person name="Fischbach M."/>
            <person name="Godfrey P."/>
            <person name="Ward D."/>
            <person name="Young S."/>
            <person name="Zeng Q."/>
            <person name="Koehrsen M."/>
            <person name="Alvarado L."/>
            <person name="Berlin A.M."/>
            <person name="Bochicchio J."/>
            <person name="Borenstein D."/>
            <person name="Chapman S.B."/>
            <person name="Chen Z."/>
            <person name="Engels R."/>
            <person name="Freedman E."/>
            <person name="Gellesch M."/>
            <person name="Goldberg J."/>
            <person name="Griggs A."/>
            <person name="Gujja S."/>
            <person name="Heilman E.R."/>
            <person name="Heiman D.I."/>
            <person name="Hepburn T.A."/>
            <person name="Howarth C."/>
            <person name="Jen D."/>
            <person name="Larson L."/>
            <person name="Lewis B."/>
            <person name="Mehta T."/>
            <person name="Park D."/>
            <person name="Pearson M."/>
            <person name="Richards J."/>
            <person name="Roberts A."/>
            <person name="Saif S."/>
            <person name="Shea T.D."/>
            <person name="Shenoy N."/>
            <person name="Sisk P."/>
            <person name="Stolte C."/>
            <person name="Sykes S.N."/>
            <person name="Thomson T."/>
            <person name="Walk T."/>
            <person name="White J."/>
            <person name="Yandava C."/>
            <person name="Straight P."/>
            <person name="Clardy J."/>
            <person name="Hung D."/>
            <person name="Kolter R."/>
            <person name="Mekalanos J."/>
            <person name="Walker S."/>
            <person name="Walsh C.T."/>
            <person name="Wieland-Brown L.C."/>
            <person name="Haas B."/>
            <person name="Nusbaum C."/>
            <person name="Birren B."/>
        </authorList>
    </citation>
    <scope>NUCLEOTIDE SEQUENCE [LARGE SCALE GENOMIC DNA]</scope>
    <source>
        <strain evidence="3">Tu4000</strain>
    </source>
</reference>
<evidence type="ECO:0000256" key="1">
    <source>
        <dbReference type="SAM" id="MobiDB-lite"/>
    </source>
</evidence>
<keyword evidence="4" id="KW-1185">Reference proteome</keyword>
<dbReference type="AlphaFoldDB" id="D9XWL3"/>
<dbReference type="PANTHER" id="PTHR33164:SF104">
    <property type="entry name" value="TRANSCRIPTIONAL REGULATORY PROTEIN"/>
    <property type="match status" value="1"/>
</dbReference>